<accession>A0A7W7ZFN0</accession>
<comment type="caution">
    <text evidence="1">The sequence shown here is derived from an EMBL/GenBank/DDBJ whole genome shotgun (WGS) entry which is preliminary data.</text>
</comment>
<dbReference type="EMBL" id="JACHIP010000005">
    <property type="protein sequence ID" value="MBB5058858.1"/>
    <property type="molecule type" value="Genomic_DNA"/>
</dbReference>
<evidence type="ECO:0000313" key="1">
    <source>
        <dbReference type="EMBL" id="MBB5058858.1"/>
    </source>
</evidence>
<evidence type="ECO:0008006" key="3">
    <source>
        <dbReference type="Google" id="ProtNLM"/>
    </source>
</evidence>
<protein>
    <recommendedName>
        <fullName evidence="3">Transposase</fullName>
    </recommendedName>
</protein>
<proteinExistence type="predicted"/>
<dbReference type="AlphaFoldDB" id="A0A7W7ZFN0"/>
<sequence>MKELEQENSKLKRLVANLSLDNLVSKDFASGNF</sequence>
<dbReference type="Proteomes" id="UP000540989">
    <property type="component" value="Unassembled WGS sequence"/>
</dbReference>
<reference evidence="1 2" key="1">
    <citation type="submission" date="2020-08" db="EMBL/GenBank/DDBJ databases">
        <title>Genomic Encyclopedia of Type Strains, Phase IV (KMG-V): Genome sequencing to study the core and pangenomes of soil and plant-associated prokaryotes.</title>
        <authorList>
            <person name="Whitman W."/>
        </authorList>
    </citation>
    <scope>NUCLEOTIDE SEQUENCE [LARGE SCALE GENOMIC DNA]</scope>
    <source>
        <strain evidence="1 2">M8UP14</strain>
    </source>
</reference>
<evidence type="ECO:0000313" key="2">
    <source>
        <dbReference type="Proteomes" id="UP000540989"/>
    </source>
</evidence>
<gene>
    <name evidence="1" type="ORF">HDF16_003581</name>
</gene>
<organism evidence="1 2">
    <name type="scientific">Granulicella aggregans</name>
    <dbReference type="NCBI Taxonomy" id="474949"/>
    <lineage>
        <taxon>Bacteria</taxon>
        <taxon>Pseudomonadati</taxon>
        <taxon>Acidobacteriota</taxon>
        <taxon>Terriglobia</taxon>
        <taxon>Terriglobales</taxon>
        <taxon>Acidobacteriaceae</taxon>
        <taxon>Granulicella</taxon>
    </lineage>
</organism>
<keyword evidence="2" id="KW-1185">Reference proteome</keyword>
<name>A0A7W7ZFN0_9BACT</name>